<evidence type="ECO:0008006" key="3">
    <source>
        <dbReference type="Google" id="ProtNLM"/>
    </source>
</evidence>
<dbReference type="AlphaFoldDB" id="A0A1V2TAA7"/>
<name>A0A1V2TAA7_9NOCA</name>
<evidence type="ECO:0000313" key="2">
    <source>
        <dbReference type="Proteomes" id="UP000188836"/>
    </source>
</evidence>
<evidence type="ECO:0000313" key="1">
    <source>
        <dbReference type="EMBL" id="ONM46430.1"/>
    </source>
</evidence>
<gene>
    <name evidence="1" type="ORF">B0T46_23310</name>
</gene>
<proteinExistence type="predicted"/>
<dbReference type="RefSeq" id="WP_217697560.1">
    <property type="nucleotide sequence ID" value="NZ_MUKP01000073.1"/>
</dbReference>
<feature type="non-terminal residue" evidence="1">
    <location>
        <position position="137"/>
    </location>
</feature>
<comment type="caution">
    <text evidence="1">The sequence shown here is derived from an EMBL/GenBank/DDBJ whole genome shotgun (WGS) entry which is preliminary data.</text>
</comment>
<organism evidence="1 2">
    <name type="scientific">Nocardia donostiensis</name>
    <dbReference type="NCBI Taxonomy" id="1538463"/>
    <lineage>
        <taxon>Bacteria</taxon>
        <taxon>Bacillati</taxon>
        <taxon>Actinomycetota</taxon>
        <taxon>Actinomycetes</taxon>
        <taxon>Mycobacteriales</taxon>
        <taxon>Nocardiaceae</taxon>
        <taxon>Nocardia</taxon>
    </lineage>
</organism>
<dbReference type="Proteomes" id="UP000188836">
    <property type="component" value="Unassembled WGS sequence"/>
</dbReference>
<dbReference type="Gene3D" id="3.30.200.20">
    <property type="entry name" value="Phosphorylase Kinase, domain 1"/>
    <property type="match status" value="1"/>
</dbReference>
<dbReference type="InterPro" id="IPR011009">
    <property type="entry name" value="Kinase-like_dom_sf"/>
</dbReference>
<reference evidence="1 2" key="1">
    <citation type="journal article" date="2016" name="Antonie Van Leeuwenhoek">
        <title>Nocardia donostiensis sp. nov., isolated from human respiratory specimens.</title>
        <authorList>
            <person name="Ercibengoa M."/>
            <person name="Bell M."/>
            <person name="Marimon J.M."/>
            <person name="Humrighouse B."/>
            <person name="Klenk H.P."/>
            <person name="Potter G."/>
            <person name="Perez-Trallero E."/>
        </authorList>
    </citation>
    <scope>NUCLEOTIDE SEQUENCE [LARGE SCALE GENOMIC DNA]</scope>
    <source>
        <strain evidence="1 2">X1655</strain>
    </source>
</reference>
<keyword evidence="2" id="KW-1185">Reference proteome</keyword>
<sequence length="137" mass="15217">MVESESNPNRVEWHELPQQLRREIEHRLGARIRSAVTQPGGFSHGMAARLSSDDGRTVFAKAIDSHTPLAEMYRAEAATAAALPPTVPVPALRFTLDTHGWFVMVFDDIEGRMPRFDRPAELAAVLTTVDRLARALT</sequence>
<protein>
    <recommendedName>
        <fullName evidence="3">Aminoglycoside phosphotransferase domain-containing protein</fullName>
    </recommendedName>
</protein>
<dbReference type="EMBL" id="MUMY01000025">
    <property type="protein sequence ID" value="ONM46430.1"/>
    <property type="molecule type" value="Genomic_DNA"/>
</dbReference>
<dbReference type="SUPFAM" id="SSF56112">
    <property type="entry name" value="Protein kinase-like (PK-like)"/>
    <property type="match status" value="1"/>
</dbReference>
<accession>A0A1V2TAA7</accession>